<organism evidence="2 3">
    <name type="scientific">Paenibacillus agaridevorans</name>
    <dbReference type="NCBI Taxonomy" id="171404"/>
    <lineage>
        <taxon>Bacteria</taxon>
        <taxon>Bacillati</taxon>
        <taxon>Bacillota</taxon>
        <taxon>Bacilli</taxon>
        <taxon>Bacillales</taxon>
        <taxon>Paenibacillaceae</taxon>
        <taxon>Paenibacillus</taxon>
    </lineage>
</organism>
<keyword evidence="3" id="KW-1185">Reference proteome</keyword>
<comment type="caution">
    <text evidence="2">The sequence shown here is derived from an EMBL/GenBank/DDBJ whole genome shotgun (WGS) entry which is preliminary data.</text>
</comment>
<evidence type="ECO:0000313" key="2">
    <source>
        <dbReference type="EMBL" id="GBG09137.1"/>
    </source>
</evidence>
<keyword evidence="1" id="KW-0812">Transmembrane</keyword>
<dbReference type="RefSeq" id="WP_108993936.1">
    <property type="nucleotide sequence ID" value="NZ_BDQX01000196.1"/>
</dbReference>
<keyword evidence="1" id="KW-1133">Transmembrane helix</keyword>
<dbReference type="EMBL" id="BDQX01000196">
    <property type="protein sequence ID" value="GBG09137.1"/>
    <property type="molecule type" value="Genomic_DNA"/>
</dbReference>
<sequence length="158" mass="17575">MRVWGTIMLTIGIIIGALIFLPVFIGVLITEKDTQNVNYYLTFTVIFFGVPSLLLILYGRKLRRKGQLAAEENFRQQQLRNGASEYAAFGDRARQAVRRPAMETMQNKHNVPQTAPKLVVPKVTAPPKTVICRNCGASKNMVVGQEAACDYCSTILKA</sequence>
<dbReference type="AlphaFoldDB" id="A0A2R5ERE8"/>
<protein>
    <submittedName>
        <fullName evidence="2">Uncharacterized protein</fullName>
    </submittedName>
</protein>
<feature type="transmembrane region" description="Helical" evidence="1">
    <location>
        <begin position="7"/>
        <end position="27"/>
    </location>
</feature>
<reference evidence="2 3" key="1">
    <citation type="submission" date="2017-08" db="EMBL/GenBank/DDBJ databases">
        <title>Substantial Increase in Enzyme Production by Combined Drug-Resistance Mutations in Paenibacillus agaridevorans.</title>
        <authorList>
            <person name="Tanaka Y."/>
            <person name="Funane K."/>
            <person name="Hosaka T."/>
            <person name="Shiwa Y."/>
            <person name="Fujita N."/>
            <person name="Miyazaki T."/>
            <person name="Yoshikawa H."/>
            <person name="Murakami K."/>
            <person name="Kasahara K."/>
            <person name="Inaoka T."/>
            <person name="Hiraga Y."/>
            <person name="Ochi K."/>
        </authorList>
    </citation>
    <scope>NUCLEOTIDE SEQUENCE [LARGE SCALE GENOMIC DNA]</scope>
    <source>
        <strain evidence="2 3">T-3040</strain>
    </source>
</reference>
<proteinExistence type="predicted"/>
<accession>A0A2R5ERE8</accession>
<name>A0A2R5ERE8_9BACL</name>
<gene>
    <name evidence="2" type="ORF">PAT3040_03770</name>
</gene>
<dbReference type="Proteomes" id="UP000245202">
    <property type="component" value="Unassembled WGS sequence"/>
</dbReference>
<feature type="transmembrane region" description="Helical" evidence="1">
    <location>
        <begin position="39"/>
        <end position="58"/>
    </location>
</feature>
<keyword evidence="1" id="KW-0472">Membrane</keyword>
<evidence type="ECO:0000313" key="3">
    <source>
        <dbReference type="Proteomes" id="UP000245202"/>
    </source>
</evidence>
<evidence type="ECO:0000256" key="1">
    <source>
        <dbReference type="SAM" id="Phobius"/>
    </source>
</evidence>